<sequence length="133" mass="14898">MSDLPVAERETRQRRAVLRVLRVSPHPLLPAELLAAARAEVPGLGLATVYRLLRRLLDQGMVQRVELPGEPARFQWAAHGHRHHFRCRGCGRVFELDYCPGSLQDWAPAGFRVEAHDVVLYGRCADCAGARLP</sequence>
<dbReference type="Proteomes" id="UP000315736">
    <property type="component" value="Unassembled WGS sequence"/>
</dbReference>
<evidence type="ECO:0000313" key="10">
    <source>
        <dbReference type="EMBL" id="TSE20764.1"/>
    </source>
</evidence>
<evidence type="ECO:0000256" key="5">
    <source>
        <dbReference type="ARBA" id="ARBA00023125"/>
    </source>
</evidence>
<name>A0A554WB05_9BURK</name>
<protein>
    <recommendedName>
        <fullName evidence="9">Ferric uptake regulation protein</fullName>
    </recommendedName>
</protein>
<evidence type="ECO:0000256" key="3">
    <source>
        <dbReference type="ARBA" id="ARBA00022833"/>
    </source>
</evidence>
<dbReference type="EMBL" id="VJNB01000002">
    <property type="protein sequence ID" value="TSE20764.1"/>
    <property type="molecule type" value="Genomic_DNA"/>
</dbReference>
<evidence type="ECO:0000313" key="11">
    <source>
        <dbReference type="Proteomes" id="UP000315736"/>
    </source>
</evidence>
<evidence type="ECO:0000256" key="2">
    <source>
        <dbReference type="ARBA" id="ARBA00022491"/>
    </source>
</evidence>
<feature type="binding site" evidence="8">
    <location>
        <position position="81"/>
    </location>
    <ligand>
        <name>Fe cation</name>
        <dbReference type="ChEBI" id="CHEBI:24875"/>
    </ligand>
</feature>
<comment type="subcellular location">
    <subcellularLocation>
        <location evidence="9">Cytoplasm</location>
    </subcellularLocation>
</comment>
<evidence type="ECO:0000256" key="6">
    <source>
        <dbReference type="ARBA" id="ARBA00023163"/>
    </source>
</evidence>
<keyword evidence="3 7" id="KW-0862">Zinc</keyword>
<organism evidence="10 11">
    <name type="scientific">Tepidimonas alkaliphilus</name>
    <dbReference type="NCBI Taxonomy" id="2588942"/>
    <lineage>
        <taxon>Bacteria</taxon>
        <taxon>Pseudomonadati</taxon>
        <taxon>Pseudomonadota</taxon>
        <taxon>Betaproteobacteria</taxon>
        <taxon>Burkholderiales</taxon>
        <taxon>Tepidimonas</taxon>
    </lineage>
</organism>
<dbReference type="Gene3D" id="3.30.1490.190">
    <property type="match status" value="1"/>
</dbReference>
<dbReference type="InterPro" id="IPR043135">
    <property type="entry name" value="Fur_C"/>
</dbReference>
<evidence type="ECO:0000256" key="9">
    <source>
        <dbReference type="RuleBase" id="RU364037"/>
    </source>
</evidence>
<evidence type="ECO:0000256" key="8">
    <source>
        <dbReference type="PIRSR" id="PIRSR602481-2"/>
    </source>
</evidence>
<dbReference type="GO" id="GO:0000976">
    <property type="term" value="F:transcription cis-regulatory region binding"/>
    <property type="evidence" value="ECO:0007669"/>
    <property type="project" value="TreeGrafter"/>
</dbReference>
<dbReference type="OrthoDB" id="8659436at2"/>
<feature type="binding site" evidence="7">
    <location>
        <position position="90"/>
    </location>
    <ligand>
        <name>Zn(2+)</name>
        <dbReference type="ChEBI" id="CHEBI:29105"/>
    </ligand>
</feature>
<feature type="binding site" evidence="7">
    <location>
        <position position="87"/>
    </location>
    <ligand>
        <name>Zn(2+)</name>
        <dbReference type="ChEBI" id="CHEBI:29105"/>
    </ligand>
</feature>
<dbReference type="AlphaFoldDB" id="A0A554WB05"/>
<dbReference type="Gene3D" id="1.10.10.10">
    <property type="entry name" value="Winged helix-like DNA-binding domain superfamily/Winged helix DNA-binding domain"/>
    <property type="match status" value="1"/>
</dbReference>
<dbReference type="InterPro" id="IPR002481">
    <property type="entry name" value="FUR"/>
</dbReference>
<dbReference type="InterPro" id="IPR036390">
    <property type="entry name" value="WH_DNA-bd_sf"/>
</dbReference>
<keyword evidence="9" id="KW-0963">Cytoplasm</keyword>
<comment type="caution">
    <text evidence="10">The sequence shown here is derived from an EMBL/GenBank/DDBJ whole genome shotgun (WGS) entry which is preliminary data.</text>
</comment>
<proteinExistence type="inferred from homology"/>
<comment type="cofactor">
    <cofactor evidence="7">
        <name>Zn(2+)</name>
        <dbReference type="ChEBI" id="CHEBI:29105"/>
    </cofactor>
    <text evidence="7">Binds 1 zinc ion per subunit.</text>
</comment>
<keyword evidence="5 9" id="KW-0238">DNA-binding</keyword>
<dbReference type="InterPro" id="IPR036388">
    <property type="entry name" value="WH-like_DNA-bd_sf"/>
</dbReference>
<gene>
    <name evidence="10" type="primary">zur</name>
    <name evidence="9" type="synonym">fur</name>
    <name evidence="10" type="ORF">Talka_00427</name>
</gene>
<dbReference type="GO" id="GO:0005737">
    <property type="term" value="C:cytoplasm"/>
    <property type="evidence" value="ECO:0007669"/>
    <property type="project" value="UniProtKB-SubCell"/>
</dbReference>
<dbReference type="CDD" id="cd07153">
    <property type="entry name" value="Fur_like"/>
    <property type="match status" value="1"/>
</dbReference>
<comment type="subunit">
    <text evidence="9">Homodimer.</text>
</comment>
<dbReference type="GO" id="GO:0045892">
    <property type="term" value="P:negative regulation of DNA-templated transcription"/>
    <property type="evidence" value="ECO:0007669"/>
    <property type="project" value="TreeGrafter"/>
</dbReference>
<dbReference type="GO" id="GO:0003700">
    <property type="term" value="F:DNA-binding transcription factor activity"/>
    <property type="evidence" value="ECO:0007669"/>
    <property type="project" value="UniProtKB-UniRule"/>
</dbReference>
<dbReference type="RefSeq" id="WP_143889480.1">
    <property type="nucleotide sequence ID" value="NZ_VJNB01000002.1"/>
</dbReference>
<evidence type="ECO:0000256" key="7">
    <source>
        <dbReference type="PIRSR" id="PIRSR602481-1"/>
    </source>
</evidence>
<dbReference type="GO" id="GO:1900376">
    <property type="term" value="P:regulation of secondary metabolite biosynthetic process"/>
    <property type="evidence" value="ECO:0007669"/>
    <property type="project" value="TreeGrafter"/>
</dbReference>
<keyword evidence="11" id="KW-1185">Reference proteome</keyword>
<keyword evidence="6 9" id="KW-0804">Transcription</keyword>
<dbReference type="SUPFAM" id="SSF46785">
    <property type="entry name" value="Winged helix' DNA-binding domain"/>
    <property type="match status" value="1"/>
</dbReference>
<reference evidence="10 11" key="1">
    <citation type="submission" date="2019-07" db="EMBL/GenBank/DDBJ databases">
        <title>Tepidimonas alkaliphilus YIM 72238 draft genome.</title>
        <authorList>
            <person name="Da Costa M.S."/>
            <person name="Froufe H.J.C."/>
            <person name="Egas C."/>
            <person name="Albuquerque L."/>
        </authorList>
    </citation>
    <scope>NUCLEOTIDE SEQUENCE [LARGE SCALE GENOMIC DNA]</scope>
    <source>
        <strain evidence="10 11">YIM 72238</strain>
    </source>
</reference>
<comment type="similarity">
    <text evidence="1 9">Belongs to the Fur family.</text>
</comment>
<feature type="binding site" evidence="7">
    <location>
        <position position="127"/>
    </location>
    <ligand>
        <name>Zn(2+)</name>
        <dbReference type="ChEBI" id="CHEBI:29105"/>
    </ligand>
</feature>
<keyword evidence="2 9" id="KW-0678">Repressor</keyword>
<comment type="cofactor">
    <cofactor evidence="8">
        <name>Mn(2+)</name>
        <dbReference type="ChEBI" id="CHEBI:29035"/>
    </cofactor>
    <cofactor evidence="8">
        <name>Fe(2+)</name>
        <dbReference type="ChEBI" id="CHEBI:29033"/>
    </cofactor>
    <text evidence="8">Binds 1 Mn(2+) or Fe(2+) ion per subunit.</text>
</comment>
<feature type="binding site" evidence="8">
    <location>
        <position position="116"/>
    </location>
    <ligand>
        <name>Fe cation</name>
        <dbReference type="ChEBI" id="CHEBI:24875"/>
    </ligand>
</feature>
<keyword evidence="7 9" id="KW-0479">Metal-binding</keyword>
<evidence type="ECO:0000256" key="1">
    <source>
        <dbReference type="ARBA" id="ARBA00007957"/>
    </source>
</evidence>
<dbReference type="PANTHER" id="PTHR33202:SF22">
    <property type="entry name" value="HYDROGEN PEROXIDE SENSITIVE REPRESSOR"/>
    <property type="match status" value="1"/>
</dbReference>
<keyword evidence="8 9" id="KW-0408">Iron</keyword>
<feature type="binding site" evidence="7">
    <location>
        <position position="124"/>
    </location>
    <ligand>
        <name>Zn(2+)</name>
        <dbReference type="ChEBI" id="CHEBI:29105"/>
    </ligand>
</feature>
<dbReference type="PANTHER" id="PTHR33202">
    <property type="entry name" value="ZINC UPTAKE REGULATION PROTEIN"/>
    <property type="match status" value="1"/>
</dbReference>
<dbReference type="Pfam" id="PF01475">
    <property type="entry name" value="FUR"/>
    <property type="match status" value="1"/>
</dbReference>
<evidence type="ECO:0000256" key="4">
    <source>
        <dbReference type="ARBA" id="ARBA00023015"/>
    </source>
</evidence>
<accession>A0A554WB05</accession>
<dbReference type="GO" id="GO:0008270">
    <property type="term" value="F:zinc ion binding"/>
    <property type="evidence" value="ECO:0007669"/>
    <property type="project" value="TreeGrafter"/>
</dbReference>
<keyword evidence="4 9" id="KW-0805">Transcription regulation</keyword>